<dbReference type="Proteomes" id="UP000289340">
    <property type="component" value="Chromosome 10"/>
</dbReference>
<evidence type="ECO:0000259" key="1">
    <source>
        <dbReference type="PROSITE" id="PS51297"/>
    </source>
</evidence>
<evidence type="ECO:0000313" key="3">
    <source>
        <dbReference type="Proteomes" id="UP000289340"/>
    </source>
</evidence>
<feature type="domain" description="K-box" evidence="1">
    <location>
        <begin position="1"/>
        <end position="84"/>
    </location>
</feature>
<name>A0A445IKZ3_GLYSO</name>
<dbReference type="InterPro" id="IPR002487">
    <property type="entry name" value="TF_Kbox"/>
</dbReference>
<gene>
    <name evidence="2" type="ORF">D0Y65_026685</name>
</gene>
<dbReference type="Pfam" id="PF01486">
    <property type="entry name" value="K-box"/>
    <property type="match status" value="1"/>
</dbReference>
<dbReference type="GO" id="GO:0005634">
    <property type="term" value="C:nucleus"/>
    <property type="evidence" value="ECO:0007669"/>
    <property type="project" value="InterPro"/>
</dbReference>
<proteinExistence type="predicted"/>
<keyword evidence="3" id="KW-1185">Reference proteome</keyword>
<comment type="caution">
    <text evidence="2">The sequence shown here is derived from an EMBL/GenBank/DDBJ whole genome shotgun (WGS) entry which is preliminary data.</text>
</comment>
<protein>
    <submittedName>
        <fullName evidence="2">MADS-box transcription factor 27</fullName>
    </submittedName>
</protein>
<dbReference type="PROSITE" id="PS51297">
    <property type="entry name" value="K_BOX"/>
    <property type="match status" value="1"/>
</dbReference>
<sequence length="126" mass="15158">MMGSTNRCYWHVVVKRQMMGEELSGLGIKELGNLENRLEMSLKDVHMKKDQILIDELKELHQKGSLFHQENVELNRKINFIRKENEKLQKVYKRHSVYFRICIVKNPRHRQAKQRERQLEAKNVIC</sequence>
<organism evidence="2 3">
    <name type="scientific">Glycine soja</name>
    <name type="common">Wild soybean</name>
    <dbReference type="NCBI Taxonomy" id="3848"/>
    <lineage>
        <taxon>Eukaryota</taxon>
        <taxon>Viridiplantae</taxon>
        <taxon>Streptophyta</taxon>
        <taxon>Embryophyta</taxon>
        <taxon>Tracheophyta</taxon>
        <taxon>Spermatophyta</taxon>
        <taxon>Magnoliopsida</taxon>
        <taxon>eudicotyledons</taxon>
        <taxon>Gunneridae</taxon>
        <taxon>Pentapetalae</taxon>
        <taxon>rosids</taxon>
        <taxon>fabids</taxon>
        <taxon>Fabales</taxon>
        <taxon>Fabaceae</taxon>
        <taxon>Papilionoideae</taxon>
        <taxon>50 kb inversion clade</taxon>
        <taxon>NPAAA clade</taxon>
        <taxon>indigoferoid/millettioid clade</taxon>
        <taxon>Phaseoleae</taxon>
        <taxon>Glycine</taxon>
        <taxon>Glycine subgen. Soja</taxon>
    </lineage>
</organism>
<dbReference type="GO" id="GO:0003700">
    <property type="term" value="F:DNA-binding transcription factor activity"/>
    <property type="evidence" value="ECO:0007669"/>
    <property type="project" value="InterPro"/>
</dbReference>
<dbReference type="EMBL" id="QZWG01000010">
    <property type="protein sequence ID" value="RZB86711.1"/>
    <property type="molecule type" value="Genomic_DNA"/>
</dbReference>
<evidence type="ECO:0000313" key="2">
    <source>
        <dbReference type="EMBL" id="RZB86711.1"/>
    </source>
</evidence>
<dbReference type="AlphaFoldDB" id="A0A445IKZ3"/>
<reference evidence="2 3" key="1">
    <citation type="submission" date="2018-09" db="EMBL/GenBank/DDBJ databases">
        <title>A high-quality reference genome of wild soybean provides a powerful tool to mine soybean genomes.</title>
        <authorList>
            <person name="Xie M."/>
            <person name="Chung C.Y.L."/>
            <person name="Li M.-W."/>
            <person name="Wong F.-L."/>
            <person name="Chan T.-F."/>
            <person name="Lam H.-M."/>
        </authorList>
    </citation>
    <scope>NUCLEOTIDE SEQUENCE [LARGE SCALE GENOMIC DNA]</scope>
    <source>
        <strain evidence="3">cv. W05</strain>
        <tissue evidence="2">Hypocotyl of etiolated seedlings</tissue>
    </source>
</reference>
<accession>A0A445IKZ3</accession>